<dbReference type="InterPro" id="IPR002557">
    <property type="entry name" value="Chitin-bd_dom"/>
</dbReference>
<protein>
    <submittedName>
        <fullName evidence="3">Chitotriosidase-1</fullName>
    </submittedName>
</protein>
<name>A0AAE1LAU9_9NEOP</name>
<feature type="signal peptide" evidence="1">
    <location>
        <begin position="1"/>
        <end position="16"/>
    </location>
</feature>
<evidence type="ECO:0000313" key="3">
    <source>
        <dbReference type="EMBL" id="KAK3911959.1"/>
    </source>
</evidence>
<feature type="domain" description="Chitin-binding type-2" evidence="2">
    <location>
        <begin position="113"/>
        <end position="171"/>
    </location>
</feature>
<reference evidence="3" key="2">
    <citation type="journal article" date="2023" name="BMC Genomics">
        <title>Pest status, molecular evolution, and epigenetic factors derived from the genome assembly of Frankliniella fusca, a thysanopteran phytovirus vector.</title>
        <authorList>
            <person name="Catto M.A."/>
            <person name="Labadie P.E."/>
            <person name="Jacobson A.L."/>
            <person name="Kennedy G.G."/>
            <person name="Srinivasan R."/>
            <person name="Hunt B.G."/>
        </authorList>
    </citation>
    <scope>NUCLEOTIDE SEQUENCE</scope>
    <source>
        <strain evidence="3">PL_HMW_Pooled</strain>
    </source>
</reference>
<dbReference type="InterPro" id="IPR036508">
    <property type="entry name" value="Chitin-bd_dom_sf"/>
</dbReference>
<proteinExistence type="predicted"/>
<dbReference type="SUPFAM" id="SSF57625">
    <property type="entry name" value="Invertebrate chitin-binding proteins"/>
    <property type="match status" value="1"/>
</dbReference>
<gene>
    <name evidence="3" type="ORF">KUF71_021528</name>
</gene>
<keyword evidence="1" id="KW-0732">Signal</keyword>
<feature type="chain" id="PRO_5042264659" evidence="1">
    <location>
        <begin position="17"/>
        <end position="291"/>
    </location>
</feature>
<dbReference type="GO" id="GO:0005576">
    <property type="term" value="C:extracellular region"/>
    <property type="evidence" value="ECO:0007669"/>
    <property type="project" value="InterPro"/>
</dbReference>
<dbReference type="Pfam" id="PF01607">
    <property type="entry name" value="CBM_14"/>
    <property type="match status" value="1"/>
</dbReference>
<dbReference type="GO" id="GO:0008061">
    <property type="term" value="F:chitin binding"/>
    <property type="evidence" value="ECO:0007669"/>
    <property type="project" value="InterPro"/>
</dbReference>
<dbReference type="AlphaFoldDB" id="A0AAE1LAU9"/>
<organism evidence="3 4">
    <name type="scientific">Frankliniella fusca</name>
    <dbReference type="NCBI Taxonomy" id="407009"/>
    <lineage>
        <taxon>Eukaryota</taxon>
        <taxon>Metazoa</taxon>
        <taxon>Ecdysozoa</taxon>
        <taxon>Arthropoda</taxon>
        <taxon>Hexapoda</taxon>
        <taxon>Insecta</taxon>
        <taxon>Pterygota</taxon>
        <taxon>Neoptera</taxon>
        <taxon>Paraneoptera</taxon>
        <taxon>Thysanoptera</taxon>
        <taxon>Terebrantia</taxon>
        <taxon>Thripoidea</taxon>
        <taxon>Thripidae</taxon>
        <taxon>Frankliniella</taxon>
    </lineage>
</organism>
<dbReference type="EMBL" id="JAHWGI010000289">
    <property type="protein sequence ID" value="KAK3911959.1"/>
    <property type="molecule type" value="Genomic_DNA"/>
</dbReference>
<evidence type="ECO:0000313" key="4">
    <source>
        <dbReference type="Proteomes" id="UP001219518"/>
    </source>
</evidence>
<dbReference type="Gene3D" id="2.170.140.10">
    <property type="entry name" value="Chitin binding domain"/>
    <property type="match status" value="1"/>
</dbReference>
<dbReference type="SMART" id="SM00494">
    <property type="entry name" value="ChtBD2"/>
    <property type="match status" value="2"/>
</dbReference>
<keyword evidence="4" id="KW-1185">Reference proteome</keyword>
<evidence type="ECO:0000259" key="2">
    <source>
        <dbReference type="PROSITE" id="PS50940"/>
    </source>
</evidence>
<dbReference type="Proteomes" id="UP001219518">
    <property type="component" value="Unassembled WGS sequence"/>
</dbReference>
<accession>A0AAE1LAU9</accession>
<evidence type="ECO:0000256" key="1">
    <source>
        <dbReference type="SAM" id="SignalP"/>
    </source>
</evidence>
<sequence>MQTTGLLAVLLVAAQAHHPDGALISTPAELLGMAVSAALSGPFATDDDAVVCQKSTLSCANCTHLNQCVYLGGRWTRVRTSPCEDTRPFCLDGACVRELDDDGRCGSPTVSDRFQCYDGFDGYYPSPDDCATYYVCSDGLAYVYNCPPGLIYSHRRAACVLQDKHPDDCYVFPCDPDKLSYQLYRPDPSVYAACVPGSGAHVSRCLADGHRIDPDDPHGVCLPFCAGQGRIADGADPRKYYDCNEVPPDATEPACTRCSQPGALSDPVPHYCPPKWVFNGLLGRCVAPTRP</sequence>
<dbReference type="PROSITE" id="PS50940">
    <property type="entry name" value="CHIT_BIND_II"/>
    <property type="match status" value="1"/>
</dbReference>
<reference evidence="3" key="1">
    <citation type="submission" date="2021-07" db="EMBL/GenBank/DDBJ databases">
        <authorList>
            <person name="Catto M.A."/>
            <person name="Jacobson A."/>
            <person name="Kennedy G."/>
            <person name="Labadie P."/>
            <person name="Hunt B.G."/>
            <person name="Srinivasan R."/>
        </authorList>
    </citation>
    <scope>NUCLEOTIDE SEQUENCE</scope>
    <source>
        <strain evidence="3">PL_HMW_Pooled</strain>
        <tissue evidence="3">Head</tissue>
    </source>
</reference>
<comment type="caution">
    <text evidence="3">The sequence shown here is derived from an EMBL/GenBank/DDBJ whole genome shotgun (WGS) entry which is preliminary data.</text>
</comment>